<keyword evidence="4" id="KW-1185">Reference proteome</keyword>
<dbReference type="SUPFAM" id="SSF55961">
    <property type="entry name" value="Bet v1-like"/>
    <property type="match status" value="1"/>
</dbReference>
<dbReference type="Pfam" id="PF08327">
    <property type="entry name" value="AHSA1"/>
    <property type="match status" value="1"/>
</dbReference>
<reference evidence="3 4" key="1">
    <citation type="journal article" date="2011" name="Front. Microbiol.">
        <title>Genomic signatures of strain selection and enhancement in Bacillus atrophaeus var. globigii, a historical biowarfare simulant.</title>
        <authorList>
            <person name="Gibbons H.S."/>
            <person name="Broomall S.M."/>
            <person name="McNew L.A."/>
            <person name="Daligault H."/>
            <person name="Chapman C."/>
            <person name="Bruce D."/>
            <person name="Karavis M."/>
            <person name="Krepps M."/>
            <person name="McGregor P.A."/>
            <person name="Hong C."/>
            <person name="Park K.H."/>
            <person name="Akmal A."/>
            <person name="Feldman A."/>
            <person name="Lin J.S."/>
            <person name="Chang W.E."/>
            <person name="Higgs B.W."/>
            <person name="Demirev P."/>
            <person name="Lindquist J."/>
            <person name="Liem A."/>
            <person name="Fochler E."/>
            <person name="Read T.D."/>
            <person name="Tapia R."/>
            <person name="Johnson S."/>
            <person name="Bishop-Lilly K.A."/>
            <person name="Detter C."/>
            <person name="Han C."/>
            <person name="Sozhamannan S."/>
            <person name="Rosenzweig C.N."/>
            <person name="Skowronski E.W."/>
        </authorList>
    </citation>
    <scope>NUCLEOTIDE SEQUENCE [LARGE SCALE GENOMIC DNA]</scope>
    <source>
        <strain evidence="3 4">Y4G10-17</strain>
    </source>
</reference>
<dbReference type="InterPro" id="IPR013538">
    <property type="entry name" value="ASHA1/2-like_C"/>
</dbReference>
<dbReference type="RefSeq" id="WP_126799474.1">
    <property type="nucleotide sequence ID" value="NZ_PIPO01000005.1"/>
</dbReference>
<dbReference type="AlphaFoldDB" id="A0A432WE03"/>
<name>A0A432WE03_9GAMM</name>
<sequence>MKIAIETHVKASLAETWKAWNDPEAIKQWNTAQADWHTTHSEVDLRAGGRFVSRMAAKDGSVAFDFEGQYTNVVPQQLIEFEMADGRKVKVEFSEISGCVLVQEVFDAETEHSVEQQREGWQAILNNFASYVESSQ</sequence>
<evidence type="ECO:0000256" key="1">
    <source>
        <dbReference type="ARBA" id="ARBA00006817"/>
    </source>
</evidence>
<dbReference type="Gene3D" id="3.30.530.20">
    <property type="match status" value="1"/>
</dbReference>
<dbReference type="Proteomes" id="UP000287823">
    <property type="component" value="Unassembled WGS sequence"/>
</dbReference>
<evidence type="ECO:0000313" key="3">
    <source>
        <dbReference type="EMBL" id="RUO31092.1"/>
    </source>
</evidence>
<comment type="caution">
    <text evidence="3">The sequence shown here is derived from an EMBL/GenBank/DDBJ whole genome shotgun (WGS) entry which is preliminary data.</text>
</comment>
<dbReference type="EMBL" id="PIPO01000005">
    <property type="protein sequence ID" value="RUO31092.1"/>
    <property type="molecule type" value="Genomic_DNA"/>
</dbReference>
<accession>A0A432WE03</accession>
<feature type="domain" description="Activator of Hsp90 ATPase homologue 1/2-like C-terminal" evidence="2">
    <location>
        <begin position="10"/>
        <end position="133"/>
    </location>
</feature>
<gene>
    <name evidence="3" type="ORF">CWE14_11365</name>
</gene>
<protein>
    <submittedName>
        <fullName evidence="3">ATPase</fullName>
    </submittedName>
</protein>
<proteinExistence type="inferred from homology"/>
<comment type="similarity">
    <text evidence="1">Belongs to the AHA1 family.</text>
</comment>
<dbReference type="InterPro" id="IPR023393">
    <property type="entry name" value="START-like_dom_sf"/>
</dbReference>
<evidence type="ECO:0000259" key="2">
    <source>
        <dbReference type="Pfam" id="PF08327"/>
    </source>
</evidence>
<evidence type="ECO:0000313" key="4">
    <source>
        <dbReference type="Proteomes" id="UP000287823"/>
    </source>
</evidence>
<organism evidence="3 4">
    <name type="scientific">Aliidiomarina soli</name>
    <dbReference type="NCBI Taxonomy" id="1928574"/>
    <lineage>
        <taxon>Bacteria</taxon>
        <taxon>Pseudomonadati</taxon>
        <taxon>Pseudomonadota</taxon>
        <taxon>Gammaproteobacteria</taxon>
        <taxon>Alteromonadales</taxon>
        <taxon>Idiomarinaceae</taxon>
        <taxon>Aliidiomarina</taxon>
    </lineage>
</organism>